<dbReference type="PROSITE" id="PS00028">
    <property type="entry name" value="ZINC_FINGER_C2H2_1"/>
    <property type="match status" value="1"/>
</dbReference>
<evidence type="ECO:0000313" key="4">
    <source>
        <dbReference type="EMBL" id="KAF9478833.1"/>
    </source>
</evidence>
<proteinExistence type="predicted"/>
<feature type="region of interest" description="Disordered" evidence="2">
    <location>
        <begin position="347"/>
        <end position="381"/>
    </location>
</feature>
<dbReference type="SUPFAM" id="SSF57667">
    <property type="entry name" value="beta-beta-alpha zinc fingers"/>
    <property type="match status" value="1"/>
</dbReference>
<dbReference type="AlphaFoldDB" id="A0A9P5YZX4"/>
<dbReference type="OrthoDB" id="3176823at2759"/>
<evidence type="ECO:0000256" key="2">
    <source>
        <dbReference type="SAM" id="MobiDB-lite"/>
    </source>
</evidence>
<feature type="domain" description="C2H2-type" evidence="3">
    <location>
        <begin position="328"/>
        <end position="358"/>
    </location>
</feature>
<protein>
    <recommendedName>
        <fullName evidence="3">C2H2-type domain-containing protein</fullName>
    </recommendedName>
</protein>
<dbReference type="InterPro" id="IPR036236">
    <property type="entry name" value="Znf_C2H2_sf"/>
</dbReference>
<keyword evidence="1" id="KW-0863">Zinc-finger</keyword>
<accession>A0A9P5YZX4</accession>
<feature type="region of interest" description="Disordered" evidence="2">
    <location>
        <begin position="105"/>
        <end position="161"/>
    </location>
</feature>
<feature type="region of interest" description="Disordered" evidence="2">
    <location>
        <begin position="194"/>
        <end position="284"/>
    </location>
</feature>
<feature type="compositionally biased region" description="Acidic residues" evidence="2">
    <location>
        <begin position="144"/>
        <end position="159"/>
    </location>
</feature>
<evidence type="ECO:0000256" key="1">
    <source>
        <dbReference type="PROSITE-ProRule" id="PRU00042"/>
    </source>
</evidence>
<evidence type="ECO:0000259" key="3">
    <source>
        <dbReference type="PROSITE" id="PS50157"/>
    </source>
</evidence>
<feature type="region of interest" description="Disordered" evidence="2">
    <location>
        <begin position="1"/>
        <end position="25"/>
    </location>
</feature>
<dbReference type="InterPro" id="IPR013087">
    <property type="entry name" value="Znf_C2H2_type"/>
</dbReference>
<dbReference type="PROSITE" id="PS50157">
    <property type="entry name" value="ZINC_FINGER_C2H2_2"/>
    <property type="match status" value="1"/>
</dbReference>
<keyword evidence="5" id="KW-1185">Reference proteome</keyword>
<keyword evidence="1" id="KW-0479">Metal-binding</keyword>
<dbReference type="GO" id="GO:0008270">
    <property type="term" value="F:zinc ion binding"/>
    <property type="evidence" value="ECO:0007669"/>
    <property type="project" value="UniProtKB-KW"/>
</dbReference>
<name>A0A9P5YZX4_9AGAR</name>
<dbReference type="SMART" id="SM00355">
    <property type="entry name" value="ZnF_C2H2"/>
    <property type="match status" value="2"/>
</dbReference>
<dbReference type="EMBL" id="MU155225">
    <property type="protein sequence ID" value="KAF9478833.1"/>
    <property type="molecule type" value="Genomic_DNA"/>
</dbReference>
<keyword evidence="1" id="KW-0862">Zinc</keyword>
<reference evidence="4" key="1">
    <citation type="submission" date="2020-11" db="EMBL/GenBank/DDBJ databases">
        <authorList>
            <consortium name="DOE Joint Genome Institute"/>
            <person name="Ahrendt S."/>
            <person name="Riley R."/>
            <person name="Andreopoulos W."/>
            <person name="Labutti K."/>
            <person name="Pangilinan J."/>
            <person name="Ruiz-Duenas F.J."/>
            <person name="Barrasa J.M."/>
            <person name="Sanchez-Garcia M."/>
            <person name="Camarero S."/>
            <person name="Miyauchi S."/>
            <person name="Serrano A."/>
            <person name="Linde D."/>
            <person name="Babiker R."/>
            <person name="Drula E."/>
            <person name="Ayuso-Fernandez I."/>
            <person name="Pacheco R."/>
            <person name="Padilla G."/>
            <person name="Ferreira P."/>
            <person name="Barriuso J."/>
            <person name="Kellner H."/>
            <person name="Castanera R."/>
            <person name="Alfaro M."/>
            <person name="Ramirez L."/>
            <person name="Pisabarro A.G."/>
            <person name="Kuo A."/>
            <person name="Tritt A."/>
            <person name="Lipzen A."/>
            <person name="He G."/>
            <person name="Yan M."/>
            <person name="Ng V."/>
            <person name="Cullen D."/>
            <person name="Martin F."/>
            <person name="Rosso M.-N."/>
            <person name="Henrissat B."/>
            <person name="Hibbett D."/>
            <person name="Martinez A.T."/>
            <person name="Grigoriev I.V."/>
        </authorList>
    </citation>
    <scope>NUCLEOTIDE SEQUENCE</scope>
    <source>
        <strain evidence="4">CIRM-BRFM 674</strain>
    </source>
</reference>
<feature type="compositionally biased region" description="Basic residues" evidence="2">
    <location>
        <begin position="1"/>
        <end position="12"/>
    </location>
</feature>
<feature type="compositionally biased region" description="Basic and acidic residues" evidence="2">
    <location>
        <begin position="124"/>
        <end position="143"/>
    </location>
</feature>
<evidence type="ECO:0000313" key="5">
    <source>
        <dbReference type="Proteomes" id="UP000807469"/>
    </source>
</evidence>
<feature type="region of interest" description="Disordered" evidence="2">
    <location>
        <begin position="49"/>
        <end position="70"/>
    </location>
</feature>
<gene>
    <name evidence="4" type="ORF">BDN70DRAFT_879423</name>
</gene>
<feature type="compositionally biased region" description="Low complexity" evidence="2">
    <location>
        <begin position="244"/>
        <end position="257"/>
    </location>
</feature>
<dbReference type="Proteomes" id="UP000807469">
    <property type="component" value="Unassembled WGS sequence"/>
</dbReference>
<organism evidence="4 5">
    <name type="scientific">Pholiota conissans</name>
    <dbReference type="NCBI Taxonomy" id="109636"/>
    <lineage>
        <taxon>Eukaryota</taxon>
        <taxon>Fungi</taxon>
        <taxon>Dikarya</taxon>
        <taxon>Basidiomycota</taxon>
        <taxon>Agaricomycotina</taxon>
        <taxon>Agaricomycetes</taxon>
        <taxon>Agaricomycetidae</taxon>
        <taxon>Agaricales</taxon>
        <taxon>Agaricineae</taxon>
        <taxon>Strophariaceae</taxon>
        <taxon>Pholiota</taxon>
    </lineage>
</organism>
<dbReference type="Gene3D" id="3.30.160.60">
    <property type="entry name" value="Classic Zinc Finger"/>
    <property type="match status" value="1"/>
</dbReference>
<sequence>MHRATSHRKQSATRKPMVNSGLVGPGMGHPDYSSYAPASYDAYNSTRTAPAESNQEARECHGRKPRNGSQCCTQCRYESCYCCSAHTRESIAQPTERLQTQGYYSDGSAGYTNDHYRQPGRVWHGPEDTRYRTERVYQHRGDEETADDADSSVESDYSFEEDRPRAIISDIRNRVPYERNSRVREPQLPVTNACHAVDDTSVEPQPLLPPAARMVRASDIYRSTPTEGSVYEDEDVPPSPTPSPTESVAPTNASAPPRSRPVSPPLKRKLNDTDASSTTTLEPVKVQRVNKGNRRRQYKCPECPDFYANSKGDLKRHGESLAHKNPSHFCMFEGCEKKFTRHDALKRHMNKTHGDEKSGGRPTAFKSGHPKSAKSAAKAER</sequence>
<comment type="caution">
    <text evidence="4">The sequence shown here is derived from an EMBL/GenBank/DDBJ whole genome shotgun (WGS) entry which is preliminary data.</text>
</comment>